<evidence type="ECO:0000313" key="1">
    <source>
        <dbReference type="EMBL" id="PMB72210.1"/>
    </source>
</evidence>
<evidence type="ECO:0000313" key="2">
    <source>
        <dbReference type="Proteomes" id="UP000235728"/>
    </source>
</evidence>
<name>A0A2N6NY65_BEABA</name>
<dbReference type="Proteomes" id="UP000235728">
    <property type="component" value="Unassembled WGS sequence"/>
</dbReference>
<organism evidence="1 2">
    <name type="scientific">Beauveria bassiana</name>
    <name type="common">White muscardine disease fungus</name>
    <name type="synonym">Tritirachium shiotae</name>
    <dbReference type="NCBI Taxonomy" id="176275"/>
    <lineage>
        <taxon>Eukaryota</taxon>
        <taxon>Fungi</taxon>
        <taxon>Dikarya</taxon>
        <taxon>Ascomycota</taxon>
        <taxon>Pezizomycotina</taxon>
        <taxon>Sordariomycetes</taxon>
        <taxon>Hypocreomycetidae</taxon>
        <taxon>Hypocreales</taxon>
        <taxon>Cordycipitaceae</taxon>
        <taxon>Beauveria</taxon>
    </lineage>
</organism>
<gene>
    <name evidence="1" type="ORF">BM221_002312</name>
</gene>
<dbReference type="EMBL" id="MRVG01000002">
    <property type="protein sequence ID" value="PMB72210.1"/>
    <property type="molecule type" value="Genomic_DNA"/>
</dbReference>
<protein>
    <submittedName>
        <fullName evidence="1">Uncharacterized protein</fullName>
    </submittedName>
</protein>
<accession>A0A2N6NY65</accession>
<comment type="caution">
    <text evidence="1">The sequence shown here is derived from an EMBL/GenBank/DDBJ whole genome shotgun (WGS) entry which is preliminary data.</text>
</comment>
<reference evidence="1 2" key="1">
    <citation type="journal article" date="2016" name="Appl. Microbiol. Biotechnol.">
        <title>Characterization of T-DNA insertion mutants with decreased virulence in the entomopathogenic fungus Beauveria bassiana JEF-007.</title>
        <authorList>
            <person name="Kim S."/>
            <person name="Lee S.J."/>
            <person name="Nai Y.S."/>
            <person name="Yu J.S."/>
            <person name="Lee M.R."/>
            <person name="Yang Y.T."/>
            <person name="Kim J.S."/>
        </authorList>
    </citation>
    <scope>NUCLEOTIDE SEQUENCE [LARGE SCALE GENOMIC DNA]</scope>
    <source>
        <strain evidence="1 2">JEF-007</strain>
    </source>
</reference>
<sequence length="100" mass="11219">MAFATPARYRLSQLIVAALKWSFALLVRIDWGLSGSGLASWPLYQRLEAGHDDDDDDDDSQTQKAKITVTQAFASACFRVSLEPPPWTRFLIAAMPEFQQ</sequence>
<proteinExistence type="predicted"/>
<dbReference type="AlphaFoldDB" id="A0A2N6NY65"/>